<accession>A0A517T4B6</accession>
<dbReference type="AlphaFoldDB" id="A0A517T4B6"/>
<evidence type="ECO:0000313" key="1">
    <source>
        <dbReference type="EMBL" id="QDT63209.1"/>
    </source>
</evidence>
<dbReference type="OrthoDB" id="214874at2"/>
<dbReference type="Proteomes" id="UP000319976">
    <property type="component" value="Chromosome"/>
</dbReference>
<name>A0A517T4B6_9PLAN</name>
<sequence length="99" mass="11239">MKSLLTLPWIIAAAISCVLVGCSAMEVADEMRIEAAKIMTGPPKGERETIFEGGDTDEWSVVRDEGREGQEAEIDPDQWWRKYFMSAEARRIERNLGYE</sequence>
<reference evidence="1 2" key="1">
    <citation type="submission" date="2019-02" db="EMBL/GenBank/DDBJ databases">
        <title>Deep-cultivation of Planctomycetes and their phenomic and genomic characterization uncovers novel biology.</title>
        <authorList>
            <person name="Wiegand S."/>
            <person name="Jogler M."/>
            <person name="Boedeker C."/>
            <person name="Pinto D."/>
            <person name="Vollmers J."/>
            <person name="Rivas-Marin E."/>
            <person name="Kohn T."/>
            <person name="Peeters S.H."/>
            <person name="Heuer A."/>
            <person name="Rast P."/>
            <person name="Oberbeckmann S."/>
            <person name="Bunk B."/>
            <person name="Jeske O."/>
            <person name="Meyerdierks A."/>
            <person name="Storesund J.E."/>
            <person name="Kallscheuer N."/>
            <person name="Luecker S."/>
            <person name="Lage O.M."/>
            <person name="Pohl T."/>
            <person name="Merkel B.J."/>
            <person name="Hornburger P."/>
            <person name="Mueller R.-W."/>
            <person name="Bruemmer F."/>
            <person name="Labrenz M."/>
            <person name="Spormann A.M."/>
            <person name="Op den Camp H."/>
            <person name="Overmann J."/>
            <person name="Amann R."/>
            <person name="Jetten M.S.M."/>
            <person name="Mascher T."/>
            <person name="Medema M.H."/>
            <person name="Devos D.P."/>
            <person name="Kaster A.-K."/>
            <person name="Ovreas L."/>
            <person name="Rohde M."/>
            <person name="Galperin M.Y."/>
            <person name="Jogler C."/>
        </authorList>
    </citation>
    <scope>NUCLEOTIDE SEQUENCE [LARGE SCALE GENOMIC DNA]</scope>
    <source>
        <strain evidence="1 2">V22</strain>
    </source>
</reference>
<keyword evidence="2" id="KW-1185">Reference proteome</keyword>
<dbReference type="PROSITE" id="PS51257">
    <property type="entry name" value="PROKAR_LIPOPROTEIN"/>
    <property type="match status" value="1"/>
</dbReference>
<evidence type="ECO:0008006" key="3">
    <source>
        <dbReference type="Google" id="ProtNLM"/>
    </source>
</evidence>
<organism evidence="1 2">
    <name type="scientific">Calycomorphotria hydatis</name>
    <dbReference type="NCBI Taxonomy" id="2528027"/>
    <lineage>
        <taxon>Bacteria</taxon>
        <taxon>Pseudomonadati</taxon>
        <taxon>Planctomycetota</taxon>
        <taxon>Planctomycetia</taxon>
        <taxon>Planctomycetales</taxon>
        <taxon>Planctomycetaceae</taxon>
        <taxon>Calycomorphotria</taxon>
    </lineage>
</organism>
<evidence type="ECO:0000313" key="2">
    <source>
        <dbReference type="Proteomes" id="UP000319976"/>
    </source>
</evidence>
<protein>
    <recommendedName>
        <fullName evidence="3">Lipoprotein</fullName>
    </recommendedName>
</protein>
<dbReference type="KEGG" id="chya:V22_04270"/>
<dbReference type="RefSeq" id="WP_145259350.1">
    <property type="nucleotide sequence ID" value="NZ_CP036316.1"/>
</dbReference>
<proteinExistence type="predicted"/>
<dbReference type="EMBL" id="CP036316">
    <property type="protein sequence ID" value="QDT63209.1"/>
    <property type="molecule type" value="Genomic_DNA"/>
</dbReference>
<gene>
    <name evidence="1" type="ORF">V22_04270</name>
</gene>